<reference evidence="2" key="1">
    <citation type="submission" date="2018-12" db="EMBL/GenBank/DDBJ databases">
        <title>Tengunoibacter tsumagoiensis gen. nov., sp. nov., Dictyobacter kobayashii sp. nov., D. alpinus sp. nov., and D. joshuensis sp. nov. and description of Dictyobacteraceae fam. nov. within the order Ktedonobacterales isolated from Tengu-no-mugimeshi.</title>
        <authorList>
            <person name="Wang C.M."/>
            <person name="Zheng Y."/>
            <person name="Sakai Y."/>
            <person name="Toyoda A."/>
            <person name="Minakuchi Y."/>
            <person name="Abe K."/>
            <person name="Yokota A."/>
            <person name="Yabe S."/>
        </authorList>
    </citation>
    <scope>NUCLEOTIDE SEQUENCE [LARGE SCALE GENOMIC DNA]</scope>
    <source>
        <strain evidence="2">S-27</strain>
    </source>
</reference>
<gene>
    <name evidence="1" type="ORF">KDAU_11090</name>
</gene>
<protein>
    <submittedName>
        <fullName evidence="1">Uncharacterized protein</fullName>
    </submittedName>
</protein>
<dbReference type="EMBL" id="BIFQ01000001">
    <property type="protein sequence ID" value="GCE03780.1"/>
    <property type="molecule type" value="Genomic_DNA"/>
</dbReference>
<evidence type="ECO:0000313" key="2">
    <source>
        <dbReference type="Proteomes" id="UP000287224"/>
    </source>
</evidence>
<name>A0A401ZA81_9CHLR</name>
<dbReference type="AlphaFoldDB" id="A0A401ZA81"/>
<evidence type="ECO:0000313" key="1">
    <source>
        <dbReference type="EMBL" id="GCE03780.1"/>
    </source>
</evidence>
<organism evidence="1 2">
    <name type="scientific">Dictyobacter aurantiacus</name>
    <dbReference type="NCBI Taxonomy" id="1936993"/>
    <lineage>
        <taxon>Bacteria</taxon>
        <taxon>Bacillati</taxon>
        <taxon>Chloroflexota</taxon>
        <taxon>Ktedonobacteria</taxon>
        <taxon>Ktedonobacterales</taxon>
        <taxon>Dictyobacteraceae</taxon>
        <taxon>Dictyobacter</taxon>
    </lineage>
</organism>
<accession>A0A401ZA81</accession>
<comment type="caution">
    <text evidence="1">The sequence shown here is derived from an EMBL/GenBank/DDBJ whole genome shotgun (WGS) entry which is preliminary data.</text>
</comment>
<dbReference type="Proteomes" id="UP000287224">
    <property type="component" value="Unassembled WGS sequence"/>
</dbReference>
<keyword evidence="2" id="KW-1185">Reference proteome</keyword>
<proteinExistence type="predicted"/>
<sequence length="54" mass="5852">MSIEGSSDLEPFLPHDDMAGKALIDTDRQIYALAENVLTNACGSDIIISVSERQ</sequence>